<comment type="caution">
    <text evidence="2">The sequence shown here is derived from an EMBL/GenBank/DDBJ whole genome shotgun (WGS) entry which is preliminary data.</text>
</comment>
<evidence type="ECO:0000256" key="1">
    <source>
        <dbReference type="SAM" id="SignalP"/>
    </source>
</evidence>
<dbReference type="EMBL" id="BTSY01000002">
    <property type="protein sequence ID" value="GMT15709.1"/>
    <property type="molecule type" value="Genomic_DNA"/>
</dbReference>
<feature type="signal peptide" evidence="1">
    <location>
        <begin position="1"/>
        <end position="24"/>
    </location>
</feature>
<proteinExistence type="predicted"/>
<accession>A0AAV5V8C1</accession>
<keyword evidence="1" id="KW-0732">Signal</keyword>
<dbReference type="Proteomes" id="UP001432322">
    <property type="component" value="Unassembled WGS sequence"/>
</dbReference>
<evidence type="ECO:0000313" key="2">
    <source>
        <dbReference type="EMBL" id="GMT15709.1"/>
    </source>
</evidence>
<protein>
    <recommendedName>
        <fullName evidence="4">UPAR/Ly6 domain-containing protein</fullName>
    </recommendedName>
</protein>
<reference evidence="2" key="1">
    <citation type="submission" date="2023-10" db="EMBL/GenBank/DDBJ databases">
        <title>Genome assembly of Pristionchus species.</title>
        <authorList>
            <person name="Yoshida K."/>
            <person name="Sommer R.J."/>
        </authorList>
    </citation>
    <scope>NUCLEOTIDE SEQUENCE</scope>
    <source>
        <strain evidence="2">RS5133</strain>
    </source>
</reference>
<gene>
    <name evidence="2" type="ORF">PFISCL1PPCAC_7006</name>
</gene>
<feature type="non-terminal residue" evidence="2">
    <location>
        <position position="1"/>
    </location>
</feature>
<sequence>LSSNKMRRQLITLVVVAVLGVADAIKCYDCTVDKTTTCDSRMCEGEYCLYVGTTINGEHGVSQGCSPLDYALLVDKTKVTANSGCLRKTIEGVEYAYEVCNTGDYCDTKCLQPVMPAQPTDKQVTCKVTSTANGMVIDDGTECKGKYCLYEANSSSLGTSSTAVCYDLDSYPMADGTKLTANSGCVETKVGGIGYSYELCNTGDYCDTHCSGSSLSLLLSLMILPMIYLLKSY</sequence>
<keyword evidence="3" id="KW-1185">Reference proteome</keyword>
<evidence type="ECO:0008006" key="4">
    <source>
        <dbReference type="Google" id="ProtNLM"/>
    </source>
</evidence>
<evidence type="ECO:0000313" key="3">
    <source>
        <dbReference type="Proteomes" id="UP001432322"/>
    </source>
</evidence>
<name>A0AAV5V8C1_9BILA</name>
<feature type="chain" id="PRO_5043372068" description="UPAR/Ly6 domain-containing protein" evidence="1">
    <location>
        <begin position="25"/>
        <end position="233"/>
    </location>
</feature>
<dbReference type="AlphaFoldDB" id="A0AAV5V8C1"/>
<organism evidence="2 3">
    <name type="scientific">Pristionchus fissidentatus</name>
    <dbReference type="NCBI Taxonomy" id="1538716"/>
    <lineage>
        <taxon>Eukaryota</taxon>
        <taxon>Metazoa</taxon>
        <taxon>Ecdysozoa</taxon>
        <taxon>Nematoda</taxon>
        <taxon>Chromadorea</taxon>
        <taxon>Rhabditida</taxon>
        <taxon>Rhabditina</taxon>
        <taxon>Diplogasteromorpha</taxon>
        <taxon>Diplogasteroidea</taxon>
        <taxon>Neodiplogasteridae</taxon>
        <taxon>Pristionchus</taxon>
    </lineage>
</organism>